<sequence length="267" mass="29218">MNTSQFPTSSGFAVGYIKPSGQPWQPILGSIVNQNGIDYVVVQGCIILGTVEEMNELANDIQNQPALLTDANAIKLGTVIVGQGVRWPGNTVPYEIDGALPNQNRVTDAIAEWEQKTNVKFSKHNGEPDFVVFVPAQDGCASTVGRKGGRQEIWLSDNCSKGNVIHEIGHTLGLWHEQSRIDRDLFIEILWANVDSSKRHNFDQHIHDGKDVGAYDFGSIMHYPPKAFSINGSDTIRPRTSLPPGVVMGQRKVLSPGDIATINAIYS</sequence>
<organism evidence="3 4">
    <name type="scientific">Methylomonas rivi</name>
    <dbReference type="NCBI Taxonomy" id="2952226"/>
    <lineage>
        <taxon>Bacteria</taxon>
        <taxon>Pseudomonadati</taxon>
        <taxon>Pseudomonadota</taxon>
        <taxon>Gammaproteobacteria</taxon>
        <taxon>Methylococcales</taxon>
        <taxon>Methylococcaceae</taxon>
        <taxon>Methylomonas</taxon>
    </lineage>
</organism>
<dbReference type="RefSeq" id="WP_256616791.1">
    <property type="nucleotide sequence ID" value="NZ_JANIBK010000153.1"/>
</dbReference>
<keyword evidence="1" id="KW-0862">Zinc</keyword>
<keyword evidence="1" id="KW-0645">Protease</keyword>
<keyword evidence="1" id="KW-0378">Hydrolase</keyword>
<dbReference type="InterPro" id="IPR006026">
    <property type="entry name" value="Peptidase_Metallo"/>
</dbReference>
<dbReference type="PANTHER" id="PTHR10127">
    <property type="entry name" value="DISCOIDIN, CUB, EGF, LAMININ , AND ZINC METALLOPROTEASE DOMAIN CONTAINING"/>
    <property type="match status" value="1"/>
</dbReference>
<comment type="cofactor">
    <cofactor evidence="1">
        <name>Zn(2+)</name>
        <dbReference type="ChEBI" id="CHEBI:29105"/>
    </cofactor>
    <text evidence="1">Binds 1 zinc ion per subunit.</text>
</comment>
<evidence type="ECO:0000313" key="4">
    <source>
        <dbReference type="Proteomes" id="UP001524586"/>
    </source>
</evidence>
<feature type="domain" description="Peptidase M12A" evidence="2">
    <location>
        <begin position="72"/>
        <end position="267"/>
    </location>
</feature>
<keyword evidence="4" id="KW-1185">Reference proteome</keyword>
<evidence type="ECO:0000313" key="3">
    <source>
        <dbReference type="EMBL" id="MCQ8130364.1"/>
    </source>
</evidence>
<keyword evidence="1" id="KW-0482">Metalloprotease</keyword>
<dbReference type="SUPFAM" id="SSF55486">
    <property type="entry name" value="Metalloproteases ('zincins'), catalytic domain"/>
    <property type="match status" value="1"/>
</dbReference>
<comment type="caution">
    <text evidence="1">Lacks conserved residue(s) required for the propagation of feature annotation.</text>
</comment>
<dbReference type="SMART" id="SM00235">
    <property type="entry name" value="ZnMc"/>
    <property type="match status" value="1"/>
</dbReference>
<proteinExistence type="predicted"/>
<dbReference type="Proteomes" id="UP001524586">
    <property type="component" value="Unassembled WGS sequence"/>
</dbReference>
<accession>A0ABT1U924</accession>
<dbReference type="EMBL" id="JANIBK010000153">
    <property type="protein sequence ID" value="MCQ8130364.1"/>
    <property type="molecule type" value="Genomic_DNA"/>
</dbReference>
<dbReference type="Gene3D" id="3.40.390.10">
    <property type="entry name" value="Collagenase (Catalytic Domain)"/>
    <property type="match status" value="1"/>
</dbReference>
<evidence type="ECO:0000259" key="2">
    <source>
        <dbReference type="PROSITE" id="PS51864"/>
    </source>
</evidence>
<feature type="binding site" evidence="1">
    <location>
        <position position="166"/>
    </location>
    <ligand>
        <name>Zn(2+)</name>
        <dbReference type="ChEBI" id="CHEBI:29105"/>
        <note>catalytic</note>
    </ligand>
</feature>
<dbReference type="InterPro" id="IPR024079">
    <property type="entry name" value="MetalloPept_cat_dom_sf"/>
</dbReference>
<feature type="binding site" evidence="1">
    <location>
        <position position="170"/>
    </location>
    <ligand>
        <name>Zn(2+)</name>
        <dbReference type="ChEBI" id="CHEBI:29105"/>
        <note>catalytic</note>
    </ligand>
</feature>
<evidence type="ECO:0000256" key="1">
    <source>
        <dbReference type="PROSITE-ProRule" id="PRU01211"/>
    </source>
</evidence>
<dbReference type="Pfam" id="PF01400">
    <property type="entry name" value="Astacin"/>
    <property type="match status" value="1"/>
</dbReference>
<dbReference type="InterPro" id="IPR034035">
    <property type="entry name" value="Astacin-like_dom"/>
</dbReference>
<protein>
    <submittedName>
        <fullName evidence="3">M12 family metallopeptidase</fullName>
    </submittedName>
</protein>
<dbReference type="PANTHER" id="PTHR10127:SF850">
    <property type="entry name" value="METALLOENDOPEPTIDASE"/>
    <property type="match status" value="1"/>
</dbReference>
<dbReference type="InterPro" id="IPR001506">
    <property type="entry name" value="Peptidase_M12A"/>
</dbReference>
<name>A0ABT1U924_9GAMM</name>
<dbReference type="PRINTS" id="PR00480">
    <property type="entry name" value="ASTACIN"/>
</dbReference>
<dbReference type="CDD" id="cd04280">
    <property type="entry name" value="ZnMc_astacin_like"/>
    <property type="match status" value="1"/>
</dbReference>
<keyword evidence="1" id="KW-0479">Metal-binding</keyword>
<feature type="active site" evidence="1">
    <location>
        <position position="167"/>
    </location>
</feature>
<comment type="caution">
    <text evidence="3">The sequence shown here is derived from an EMBL/GenBank/DDBJ whole genome shotgun (WGS) entry which is preliminary data.</text>
</comment>
<gene>
    <name evidence="3" type="ORF">NP596_18030</name>
</gene>
<dbReference type="PROSITE" id="PS51864">
    <property type="entry name" value="ASTACIN"/>
    <property type="match status" value="1"/>
</dbReference>
<feature type="binding site" evidence="1">
    <location>
        <position position="176"/>
    </location>
    <ligand>
        <name>Zn(2+)</name>
        <dbReference type="ChEBI" id="CHEBI:29105"/>
        <note>catalytic</note>
    </ligand>
</feature>
<reference evidence="3 4" key="1">
    <citation type="submission" date="2022-07" db="EMBL/GenBank/DDBJ databases">
        <title>Methylomonas rivi sp. nov., Methylomonas rosea sp. nov., Methylomonas aureus sp. nov. and Methylomonas subterranea sp. nov., four novel methanotrophs isolated from a freshwater creek and the deep terrestrial subsurface.</title>
        <authorList>
            <person name="Abin C."/>
            <person name="Sankaranarayanan K."/>
            <person name="Garner C."/>
            <person name="Sindelar R."/>
            <person name="Kotary K."/>
            <person name="Garner R."/>
            <person name="Barclay S."/>
            <person name="Lawson P."/>
            <person name="Krumholz L."/>
        </authorList>
    </citation>
    <scope>NUCLEOTIDE SEQUENCE [LARGE SCALE GENOMIC DNA]</scope>
    <source>
        <strain evidence="3 4">WSC-6</strain>
    </source>
</reference>